<evidence type="ECO:0000313" key="4">
    <source>
        <dbReference type="EMBL" id="KAK5044613.1"/>
    </source>
</evidence>
<dbReference type="SUPFAM" id="SSF47769">
    <property type="entry name" value="SAM/Pointed domain"/>
    <property type="match status" value="1"/>
</dbReference>
<feature type="region of interest" description="Disordered" evidence="1">
    <location>
        <begin position="250"/>
        <end position="270"/>
    </location>
</feature>
<evidence type="ECO:0000259" key="2">
    <source>
        <dbReference type="PROSITE" id="PS50105"/>
    </source>
</evidence>
<dbReference type="CDD" id="cd09533">
    <property type="entry name" value="SAM_Ste50-like_fungal"/>
    <property type="match status" value="1"/>
</dbReference>
<dbReference type="InterPro" id="IPR001660">
    <property type="entry name" value="SAM"/>
</dbReference>
<dbReference type="InterPro" id="IPR051569">
    <property type="entry name" value="SHANK"/>
</dbReference>
<dbReference type="GeneID" id="89978783"/>
<dbReference type="CDD" id="cd01786">
    <property type="entry name" value="RA_STE50"/>
    <property type="match status" value="1"/>
</dbReference>
<dbReference type="EMBL" id="JAVRRD010000046">
    <property type="protein sequence ID" value="KAK5044613.1"/>
    <property type="molecule type" value="Genomic_DNA"/>
</dbReference>
<evidence type="ECO:0000259" key="3">
    <source>
        <dbReference type="PROSITE" id="PS50200"/>
    </source>
</evidence>
<dbReference type="Pfam" id="PF07647">
    <property type="entry name" value="SAM_2"/>
    <property type="match status" value="1"/>
</dbReference>
<feature type="compositionally biased region" description="Polar residues" evidence="1">
    <location>
        <begin position="22"/>
        <end position="50"/>
    </location>
</feature>
<dbReference type="Gene3D" id="3.10.20.90">
    <property type="entry name" value="Phosphatidylinositol 3-kinase Catalytic Subunit, Chain A, domain 1"/>
    <property type="match status" value="1"/>
</dbReference>
<dbReference type="Proteomes" id="UP001358417">
    <property type="component" value="Unassembled WGS sequence"/>
</dbReference>
<feature type="domain" description="SAM" evidence="2">
    <location>
        <begin position="66"/>
        <end position="129"/>
    </location>
</feature>
<feature type="region of interest" description="Disordered" evidence="1">
    <location>
        <begin position="1"/>
        <end position="59"/>
    </location>
</feature>
<dbReference type="PROSITE" id="PS50200">
    <property type="entry name" value="RA"/>
    <property type="match status" value="1"/>
</dbReference>
<dbReference type="SMART" id="SM00454">
    <property type="entry name" value="SAM"/>
    <property type="match status" value="1"/>
</dbReference>
<dbReference type="PANTHER" id="PTHR24135:SF28">
    <property type="entry name" value="LD13733P"/>
    <property type="match status" value="1"/>
</dbReference>
<dbReference type="InterPro" id="IPR013761">
    <property type="entry name" value="SAM/pointed_sf"/>
</dbReference>
<evidence type="ECO:0000313" key="5">
    <source>
        <dbReference type="Proteomes" id="UP001358417"/>
    </source>
</evidence>
<dbReference type="GO" id="GO:0007165">
    <property type="term" value="P:signal transduction"/>
    <property type="evidence" value="ECO:0007669"/>
    <property type="project" value="InterPro"/>
</dbReference>
<dbReference type="PANTHER" id="PTHR24135">
    <property type="entry name" value="SH3 AND MULTIPLE ANKYRIN REPEAT DOMAINS PROTEIN"/>
    <property type="match status" value="1"/>
</dbReference>
<dbReference type="Gene3D" id="1.10.150.50">
    <property type="entry name" value="Transcription Factor, Ets-1"/>
    <property type="match status" value="1"/>
</dbReference>
<dbReference type="Pfam" id="PF00788">
    <property type="entry name" value="RA"/>
    <property type="match status" value="1"/>
</dbReference>
<evidence type="ECO:0000256" key="1">
    <source>
        <dbReference type="SAM" id="MobiDB-lite"/>
    </source>
</evidence>
<dbReference type="RefSeq" id="XP_064700269.1">
    <property type="nucleotide sequence ID" value="XM_064854162.1"/>
</dbReference>
<protein>
    <recommendedName>
        <fullName evidence="6">Protein kinase regulator Ste50</fullName>
    </recommendedName>
</protein>
<dbReference type="AlphaFoldDB" id="A0AAV9MT03"/>
<accession>A0AAV9MT03</accession>
<feature type="domain" description="Ras-associating" evidence="3">
    <location>
        <begin position="419"/>
        <end position="492"/>
    </location>
</feature>
<organism evidence="4 5">
    <name type="scientific">Exophiala bonariae</name>
    <dbReference type="NCBI Taxonomy" id="1690606"/>
    <lineage>
        <taxon>Eukaryota</taxon>
        <taxon>Fungi</taxon>
        <taxon>Dikarya</taxon>
        <taxon>Ascomycota</taxon>
        <taxon>Pezizomycotina</taxon>
        <taxon>Eurotiomycetes</taxon>
        <taxon>Chaetothyriomycetidae</taxon>
        <taxon>Chaetothyriales</taxon>
        <taxon>Herpotrichiellaceae</taxon>
        <taxon>Exophiala</taxon>
    </lineage>
</organism>
<gene>
    <name evidence="4" type="ORF">LTR84_010627</name>
</gene>
<feature type="region of interest" description="Disordered" evidence="1">
    <location>
        <begin position="360"/>
        <end position="411"/>
    </location>
</feature>
<name>A0AAV9MT03_9EURO</name>
<comment type="caution">
    <text evidence="4">The sequence shown here is derived from an EMBL/GenBank/DDBJ whole genome shotgun (WGS) entry which is preliminary data.</text>
</comment>
<dbReference type="InterPro" id="IPR000159">
    <property type="entry name" value="RA_dom"/>
</dbReference>
<evidence type="ECO:0008006" key="6">
    <source>
        <dbReference type="Google" id="ProtNLM"/>
    </source>
</evidence>
<keyword evidence="5" id="KW-1185">Reference proteome</keyword>
<dbReference type="PROSITE" id="PS50105">
    <property type="entry name" value="SAM_DOMAIN"/>
    <property type="match status" value="1"/>
</dbReference>
<feature type="region of interest" description="Disordered" evidence="1">
    <location>
        <begin position="297"/>
        <end position="339"/>
    </location>
</feature>
<feature type="compositionally biased region" description="Polar residues" evidence="1">
    <location>
        <begin position="365"/>
        <end position="387"/>
    </location>
</feature>
<feature type="compositionally biased region" description="Polar residues" evidence="1">
    <location>
        <begin position="254"/>
        <end position="267"/>
    </location>
</feature>
<proteinExistence type="predicted"/>
<reference evidence="4 5" key="1">
    <citation type="submission" date="2023-08" db="EMBL/GenBank/DDBJ databases">
        <title>Black Yeasts Isolated from many extreme environments.</title>
        <authorList>
            <person name="Coleine C."/>
            <person name="Stajich J.E."/>
            <person name="Selbmann L."/>
        </authorList>
    </citation>
    <scope>NUCLEOTIDE SEQUENCE [LARGE SCALE GENOMIC DNA]</scope>
    <source>
        <strain evidence="4 5">CCFEE 5792</strain>
    </source>
</reference>
<dbReference type="InterPro" id="IPR029071">
    <property type="entry name" value="Ubiquitin-like_domsf"/>
</dbReference>
<dbReference type="SMART" id="SM00314">
    <property type="entry name" value="RA"/>
    <property type="match status" value="1"/>
</dbReference>
<dbReference type="SUPFAM" id="SSF54236">
    <property type="entry name" value="Ubiquitin-like"/>
    <property type="match status" value="1"/>
</dbReference>
<sequence>MAFPGATYHADSDADDEYERSVMTSPVQLHTDSETSSEPQSNEHTPTTFDNAGEDPNLPRTIITEWTPDDCAQFVSSLNLRQYCQAFIEHGIEGEALVALKHDELKEMGIASVGHRLTILKNVYDMKVNQDIPVEPDDYVPPTAERNPQHEMATKEDIARIARSIIRLRDERIAQTEAQLTRLADDYRKLRQELLPVFKMAKERSEPLPYAPYQNNPTISPEIYQQDLSSPVTTTQPVLEKTSLTRTFSKKLGLSSTPKNNSPTYIPSTIHEGRTTENSALDPSAAASLASNTLTASMSGGMLSQPSPIAPSPTSPLPYHQPLAPRSYQRDGVSISRYDGSDEISSRIKEVTLERNILDRDPPTSAKSVSAKLNPTNSTISNASTLIPSREMSASVPPNLPSSAAGGQTPGDAPSVEIFKSFRVGLEDPCYKVLPAALRKYNIQADWRQYALYIVYGDQERCVGLEEKPLALFKDLDREGKKPMFMLRKLANPILEVPGSGGGIKSLGMGSGGNSGIGISNTVNGRPMQAQTLPGGVL</sequence>